<dbReference type="EMBL" id="AP027924">
    <property type="protein sequence ID" value="BED92220.1"/>
    <property type="molecule type" value="Genomic_DNA"/>
</dbReference>
<protein>
    <submittedName>
        <fullName evidence="2">Uncharacterized protein</fullName>
    </submittedName>
</protein>
<dbReference type="AlphaFoldDB" id="A0AA48L147"/>
<evidence type="ECO:0000256" key="1">
    <source>
        <dbReference type="SAM" id="MobiDB-lite"/>
    </source>
</evidence>
<proteinExistence type="predicted"/>
<dbReference type="KEGG" id="ips:CfP315_0823"/>
<reference evidence="2" key="1">
    <citation type="journal article" date="2023" name="ISME J.">
        <title>Emergence of putative energy parasites within Clostridia revealed by genome analysis of a novel endosymbiotic clade.</title>
        <authorList>
            <person name="Takahashi K."/>
            <person name="Kuwahara H."/>
            <person name="Horikawa Y."/>
            <person name="Izawa K."/>
            <person name="Kato D."/>
            <person name="Inagaki T."/>
            <person name="Yuki M."/>
            <person name="Ohkuma M."/>
            <person name="Hongoh Y."/>
        </authorList>
    </citation>
    <scope>NUCLEOTIDE SEQUENCE</scope>
    <source>
        <strain evidence="2">CfP3-15</strain>
    </source>
</reference>
<dbReference type="Proteomes" id="UP001337580">
    <property type="component" value="Chromosome"/>
</dbReference>
<sequence length="312" mass="35056">MKSSFIKSLMNSLNSRKRKRERGLSGGFFMKKESNGIGENKNSKKISKNNKIISSILAVIMCCQSFVGANPNSDNRKFVSDKGIDNSPTADGSEEDDEVKDIKIKENNNSSSLIRNSLDALLVAAMGGFWFYGTKNNEEIAKLNEKLSEEVLELGFLNYNDAKIFTFALGKKIVIRKNEGGESKTFFCSLNRNFDTVSSILGCARECFFDDASYEVFGEEIRKAENKIKEELKGMEPYSRFVYNVATDQEDISELTTQEKLAEKLLELLSKCKPEFRLTGFFLTLKEKESGKDIGDIFVSEELARSVILANT</sequence>
<gene>
    <name evidence="2" type="ORF">CfP315_0823</name>
</gene>
<feature type="region of interest" description="Disordered" evidence="1">
    <location>
        <begin position="77"/>
        <end position="98"/>
    </location>
</feature>
<accession>A0AA48L147</accession>
<name>A0AA48L147_9FIRM</name>
<organism evidence="2">
    <name type="scientific">Candidatus Improbicoccus pseudotrichonymphae</name>
    <dbReference type="NCBI Taxonomy" id="3033792"/>
    <lineage>
        <taxon>Bacteria</taxon>
        <taxon>Bacillati</taxon>
        <taxon>Bacillota</taxon>
        <taxon>Clostridia</taxon>
        <taxon>Candidatus Improbicoccus</taxon>
    </lineage>
</organism>
<evidence type="ECO:0000313" key="2">
    <source>
        <dbReference type="EMBL" id="BED92220.1"/>
    </source>
</evidence>